<dbReference type="InterPro" id="IPR012340">
    <property type="entry name" value="NA-bd_OB-fold"/>
</dbReference>
<reference evidence="2 3" key="1">
    <citation type="journal article" date="2023" name="Plants (Basel)">
        <title>Bridging the Gap: Combining Genomics and Transcriptomics Approaches to Understand Stylosanthes scabra, an Orphan Legume from the Brazilian Caatinga.</title>
        <authorList>
            <person name="Ferreira-Neto J.R.C."/>
            <person name="da Silva M.D."/>
            <person name="Binneck E."/>
            <person name="de Melo N.F."/>
            <person name="da Silva R.H."/>
            <person name="de Melo A.L.T.M."/>
            <person name="Pandolfi V."/>
            <person name="Bustamante F.O."/>
            <person name="Brasileiro-Vidal A.C."/>
            <person name="Benko-Iseppon A.M."/>
        </authorList>
    </citation>
    <scope>NUCLEOTIDE SEQUENCE [LARGE SCALE GENOMIC DNA]</scope>
    <source>
        <tissue evidence="2">Leaves</tissue>
    </source>
</reference>
<keyword evidence="3" id="KW-1185">Reference proteome</keyword>
<accession>A0ABU6Z5I6</accession>
<comment type="caution">
    <text evidence="2">The sequence shown here is derived from an EMBL/GenBank/DDBJ whole genome shotgun (WGS) entry which is preliminary data.</text>
</comment>
<organism evidence="2 3">
    <name type="scientific">Stylosanthes scabra</name>
    <dbReference type="NCBI Taxonomy" id="79078"/>
    <lineage>
        <taxon>Eukaryota</taxon>
        <taxon>Viridiplantae</taxon>
        <taxon>Streptophyta</taxon>
        <taxon>Embryophyta</taxon>
        <taxon>Tracheophyta</taxon>
        <taxon>Spermatophyta</taxon>
        <taxon>Magnoliopsida</taxon>
        <taxon>eudicotyledons</taxon>
        <taxon>Gunneridae</taxon>
        <taxon>Pentapetalae</taxon>
        <taxon>rosids</taxon>
        <taxon>fabids</taxon>
        <taxon>Fabales</taxon>
        <taxon>Fabaceae</taxon>
        <taxon>Papilionoideae</taxon>
        <taxon>50 kb inversion clade</taxon>
        <taxon>dalbergioids sensu lato</taxon>
        <taxon>Dalbergieae</taxon>
        <taxon>Pterocarpus clade</taxon>
        <taxon>Stylosanthes</taxon>
    </lineage>
</organism>
<sequence length="88" mass="10194">MAELGHTFEEVHLSKNDMEFNVCVIRIWEVSVKFNPNEIQSLKMVVQDHKGQRIHVGVGKGLVKKLKPRVREFQICKMTSPISFQKCL</sequence>
<name>A0ABU6Z5I6_9FABA</name>
<evidence type="ECO:0000259" key="1">
    <source>
        <dbReference type="Pfam" id="PF02721"/>
    </source>
</evidence>
<gene>
    <name evidence="2" type="ORF">PIB30_018969</name>
</gene>
<evidence type="ECO:0000313" key="2">
    <source>
        <dbReference type="EMBL" id="MED6217576.1"/>
    </source>
</evidence>
<dbReference type="Gene3D" id="2.40.50.140">
    <property type="entry name" value="Nucleic acid-binding proteins"/>
    <property type="match status" value="1"/>
</dbReference>
<dbReference type="EMBL" id="JASCZI010271918">
    <property type="protein sequence ID" value="MED6217576.1"/>
    <property type="molecule type" value="Genomic_DNA"/>
</dbReference>
<evidence type="ECO:0000313" key="3">
    <source>
        <dbReference type="Proteomes" id="UP001341840"/>
    </source>
</evidence>
<dbReference type="InterPro" id="IPR003871">
    <property type="entry name" value="RFA1B/D_OB_1st"/>
</dbReference>
<feature type="domain" description="Replication protein A 70 kDa DNA-binding subunit B/D first OB fold" evidence="1">
    <location>
        <begin position="7"/>
        <end position="79"/>
    </location>
</feature>
<protein>
    <recommendedName>
        <fullName evidence="1">Replication protein A 70 kDa DNA-binding subunit B/D first OB fold domain-containing protein</fullName>
    </recommendedName>
</protein>
<dbReference type="Pfam" id="PF02721">
    <property type="entry name" value="DUF223"/>
    <property type="match status" value="1"/>
</dbReference>
<proteinExistence type="predicted"/>
<dbReference type="Proteomes" id="UP001341840">
    <property type="component" value="Unassembled WGS sequence"/>
</dbReference>